<comment type="caution">
    <text evidence="2">The sequence shown here is derived from an EMBL/GenBank/DDBJ whole genome shotgun (WGS) entry which is preliminary data.</text>
</comment>
<sequence length="99" mass="11228">MSATVFSLPVTFILLIHLHLLRYPHANKPEYDHNIFNARVRSLRNRTRTMEDVCHFLIGRIEGAKDRVRKGYFDIPMCAACGQHGFPYLSGQIPAGAST</sequence>
<evidence type="ECO:0000313" key="2">
    <source>
        <dbReference type="EMBL" id="KAF7371181.1"/>
    </source>
</evidence>
<proteinExistence type="predicted"/>
<evidence type="ECO:0000313" key="3">
    <source>
        <dbReference type="Proteomes" id="UP000623467"/>
    </source>
</evidence>
<dbReference type="AlphaFoldDB" id="A0A8H6Z7E6"/>
<accession>A0A8H6Z7E6</accession>
<reference evidence="2" key="1">
    <citation type="submission" date="2020-05" db="EMBL/GenBank/DDBJ databases">
        <title>Mycena genomes resolve the evolution of fungal bioluminescence.</title>
        <authorList>
            <person name="Tsai I.J."/>
        </authorList>
    </citation>
    <scope>NUCLEOTIDE SEQUENCE</scope>
    <source>
        <strain evidence="2">160909Yilan</strain>
    </source>
</reference>
<keyword evidence="1" id="KW-0472">Membrane</keyword>
<dbReference type="Proteomes" id="UP000623467">
    <property type="component" value="Unassembled WGS sequence"/>
</dbReference>
<keyword evidence="3" id="KW-1185">Reference proteome</keyword>
<feature type="transmembrane region" description="Helical" evidence="1">
    <location>
        <begin position="6"/>
        <end position="23"/>
    </location>
</feature>
<name>A0A8H6Z7E6_9AGAR</name>
<protein>
    <submittedName>
        <fullName evidence="2">Uncharacterized protein</fullName>
    </submittedName>
</protein>
<keyword evidence="1" id="KW-1133">Transmembrane helix</keyword>
<gene>
    <name evidence="2" type="ORF">MSAN_00753600</name>
</gene>
<dbReference type="OrthoDB" id="5575722at2759"/>
<dbReference type="EMBL" id="JACAZH010000004">
    <property type="protein sequence ID" value="KAF7371181.1"/>
    <property type="molecule type" value="Genomic_DNA"/>
</dbReference>
<organism evidence="2 3">
    <name type="scientific">Mycena sanguinolenta</name>
    <dbReference type="NCBI Taxonomy" id="230812"/>
    <lineage>
        <taxon>Eukaryota</taxon>
        <taxon>Fungi</taxon>
        <taxon>Dikarya</taxon>
        <taxon>Basidiomycota</taxon>
        <taxon>Agaricomycotina</taxon>
        <taxon>Agaricomycetes</taxon>
        <taxon>Agaricomycetidae</taxon>
        <taxon>Agaricales</taxon>
        <taxon>Marasmiineae</taxon>
        <taxon>Mycenaceae</taxon>
        <taxon>Mycena</taxon>
    </lineage>
</organism>
<keyword evidence="1" id="KW-0812">Transmembrane</keyword>
<evidence type="ECO:0000256" key="1">
    <source>
        <dbReference type="SAM" id="Phobius"/>
    </source>
</evidence>